<reference evidence="3" key="2">
    <citation type="submission" date="2020-09" db="EMBL/GenBank/DDBJ databases">
        <authorList>
            <person name="Sun Q."/>
            <person name="Zhou Y."/>
        </authorList>
    </citation>
    <scope>NUCLEOTIDE SEQUENCE</scope>
    <source>
        <strain evidence="3">CGMCC 1.15519</strain>
    </source>
</reference>
<feature type="chain" id="PRO_5038001007" evidence="1">
    <location>
        <begin position="19"/>
        <end position="350"/>
    </location>
</feature>
<evidence type="ECO:0000313" key="4">
    <source>
        <dbReference type="Proteomes" id="UP000635071"/>
    </source>
</evidence>
<dbReference type="Proteomes" id="UP000635071">
    <property type="component" value="Unassembled WGS sequence"/>
</dbReference>
<protein>
    <submittedName>
        <fullName evidence="3">Carotenoid 1,2-hydratase</fullName>
    </submittedName>
</protein>
<organism evidence="3 4">
    <name type="scientific">Sandarakinorhabdus glacialis</name>
    <dbReference type="NCBI Taxonomy" id="1614636"/>
    <lineage>
        <taxon>Bacteria</taxon>
        <taxon>Pseudomonadati</taxon>
        <taxon>Pseudomonadota</taxon>
        <taxon>Alphaproteobacteria</taxon>
        <taxon>Sphingomonadales</taxon>
        <taxon>Sphingosinicellaceae</taxon>
        <taxon>Sandarakinorhabdus</taxon>
    </lineage>
</organism>
<dbReference type="Pfam" id="PF07143">
    <property type="entry name" value="CrtC"/>
    <property type="match status" value="1"/>
</dbReference>
<dbReference type="InterPro" id="IPR023374">
    <property type="entry name" value="AttH-like_dom_sf"/>
</dbReference>
<keyword evidence="1" id="KW-0732">Signal</keyword>
<dbReference type="Pfam" id="PF17186">
    <property type="entry name" value="Lipocalin_9"/>
    <property type="match status" value="1"/>
</dbReference>
<feature type="domain" description="AttH" evidence="2">
    <location>
        <begin position="42"/>
        <end position="213"/>
    </location>
</feature>
<dbReference type="Gene3D" id="2.40.370.10">
    <property type="entry name" value="AttH-like domain"/>
    <property type="match status" value="2"/>
</dbReference>
<sequence length="350" mass="38175">MRILLLALALLLPAAAPTYPVVTPGKPFAFPRDHGAHPTFRTEWWYVTGWLKTPEGKDLGFQVTFFRTRPPTDPANPSAFAPGQILFAHAALSDPALGKLQHSQRIARAGFGLAETSARTTDIVLDDWRMKRTPDGRIRTSIAGSEFAFELTLTPSQPELLQGDRGYSRKGPAPADASYYYTLPHLKLAGTLTRAGTPVTVTGQAWLDREWSSNYLNPRAVGWDWLGLNMDDGSALTLFRIRDAKGAAVWAGGSHRTRTGQQTTLAPSDVSFSPGRLWRSKATGASYPVAPTVTVMLRGKPLTLRIKPLFDNQELDSRGGGGPVYWEGAVTVPGGRGYLELTGYQSPLKM</sequence>
<proteinExistence type="predicted"/>
<dbReference type="PANTHER" id="PTHR38591:SF1">
    <property type="entry name" value="BLL1000 PROTEIN"/>
    <property type="match status" value="1"/>
</dbReference>
<dbReference type="AlphaFoldDB" id="A0A916ZSZ1"/>
<evidence type="ECO:0000313" key="3">
    <source>
        <dbReference type="EMBL" id="GGE11647.1"/>
    </source>
</evidence>
<comment type="caution">
    <text evidence="3">The sequence shown here is derived from an EMBL/GenBank/DDBJ whole genome shotgun (WGS) entry which is preliminary data.</text>
</comment>
<dbReference type="InterPro" id="IPR010791">
    <property type="entry name" value="AttH_dom"/>
</dbReference>
<evidence type="ECO:0000256" key="1">
    <source>
        <dbReference type="SAM" id="SignalP"/>
    </source>
</evidence>
<feature type="signal peptide" evidence="1">
    <location>
        <begin position="1"/>
        <end position="18"/>
    </location>
</feature>
<dbReference type="PANTHER" id="PTHR38591">
    <property type="entry name" value="HYDROLASE"/>
    <property type="match status" value="1"/>
</dbReference>
<dbReference type="EMBL" id="BMJM01000005">
    <property type="protein sequence ID" value="GGE11647.1"/>
    <property type="molecule type" value="Genomic_DNA"/>
</dbReference>
<keyword evidence="4" id="KW-1185">Reference proteome</keyword>
<name>A0A916ZSZ1_9SPHN</name>
<gene>
    <name evidence="3" type="ORF">GCM10011529_17450</name>
</gene>
<dbReference type="RefSeq" id="WP_188762559.1">
    <property type="nucleotide sequence ID" value="NZ_BMJM01000005.1"/>
</dbReference>
<dbReference type="SUPFAM" id="SSF159245">
    <property type="entry name" value="AttH-like"/>
    <property type="match status" value="1"/>
</dbReference>
<reference evidence="3" key="1">
    <citation type="journal article" date="2014" name="Int. J. Syst. Evol. Microbiol.">
        <title>Complete genome sequence of Corynebacterium casei LMG S-19264T (=DSM 44701T), isolated from a smear-ripened cheese.</title>
        <authorList>
            <consortium name="US DOE Joint Genome Institute (JGI-PGF)"/>
            <person name="Walter F."/>
            <person name="Albersmeier A."/>
            <person name="Kalinowski J."/>
            <person name="Ruckert C."/>
        </authorList>
    </citation>
    <scope>NUCLEOTIDE SEQUENCE</scope>
    <source>
        <strain evidence="3">CGMCC 1.15519</strain>
    </source>
</reference>
<accession>A0A916ZSZ1</accession>
<evidence type="ECO:0000259" key="2">
    <source>
        <dbReference type="Pfam" id="PF07143"/>
    </source>
</evidence>